<dbReference type="InParanoid" id="C7Q1L2"/>
<keyword evidence="5 9" id="KW-0119">Carbohydrate metabolism</keyword>
<comment type="similarity">
    <text evidence="9">Belongs to the glycosyl hydrolase family 6.</text>
</comment>
<feature type="region of interest" description="Disordered" evidence="10">
    <location>
        <begin position="535"/>
        <end position="562"/>
    </location>
</feature>
<dbReference type="CDD" id="cd00063">
    <property type="entry name" value="FN3"/>
    <property type="match status" value="2"/>
</dbReference>
<evidence type="ECO:0000256" key="3">
    <source>
        <dbReference type="ARBA" id="ARBA00023001"/>
    </source>
</evidence>
<dbReference type="AlphaFoldDB" id="C7Q1L2"/>
<dbReference type="HOGENOM" id="CLU_015488_3_0_11"/>
<dbReference type="SUPFAM" id="SSF49384">
    <property type="entry name" value="Carbohydrate-binding domain"/>
    <property type="match status" value="1"/>
</dbReference>
<feature type="domain" description="Fibronectin type-III" evidence="11">
    <location>
        <begin position="554"/>
        <end position="639"/>
    </location>
</feature>
<dbReference type="InterPro" id="IPR012291">
    <property type="entry name" value="CBM2_carb-bd_dom_sf"/>
</dbReference>
<dbReference type="Pfam" id="PF01341">
    <property type="entry name" value="Glyco_hydro_6"/>
    <property type="match status" value="1"/>
</dbReference>
<gene>
    <name evidence="13" type="ordered locus">Caci_4881</name>
</gene>
<dbReference type="PANTHER" id="PTHR34876">
    <property type="match status" value="1"/>
</dbReference>
<evidence type="ECO:0000256" key="6">
    <source>
        <dbReference type="ARBA" id="ARBA00023295"/>
    </source>
</evidence>
<feature type="signal peptide" evidence="9">
    <location>
        <begin position="1"/>
        <end position="24"/>
    </location>
</feature>
<dbReference type="FunFam" id="2.60.40.10:FF:001114">
    <property type="entry name" value="Chitinase A1"/>
    <property type="match status" value="1"/>
</dbReference>
<organism evidence="13 14">
    <name type="scientific">Catenulispora acidiphila (strain DSM 44928 / JCM 14897 / NBRC 102108 / NRRL B-24433 / ID139908)</name>
    <dbReference type="NCBI Taxonomy" id="479433"/>
    <lineage>
        <taxon>Bacteria</taxon>
        <taxon>Bacillati</taxon>
        <taxon>Actinomycetota</taxon>
        <taxon>Actinomycetes</taxon>
        <taxon>Catenulisporales</taxon>
        <taxon>Catenulisporaceae</taxon>
        <taxon>Catenulispora</taxon>
    </lineage>
</organism>
<dbReference type="PRINTS" id="PR00733">
    <property type="entry name" value="GLHYDRLASE6"/>
</dbReference>
<dbReference type="InterPro" id="IPR036116">
    <property type="entry name" value="FN3_sf"/>
</dbReference>
<dbReference type="Pfam" id="PF00041">
    <property type="entry name" value="fn3"/>
    <property type="match status" value="2"/>
</dbReference>
<dbReference type="InterPro" id="IPR008965">
    <property type="entry name" value="CBM2/CBM3_carb-bd_dom_sf"/>
</dbReference>
<dbReference type="OrthoDB" id="309899at2"/>
<evidence type="ECO:0000256" key="9">
    <source>
        <dbReference type="RuleBase" id="RU361186"/>
    </source>
</evidence>
<dbReference type="GO" id="GO:0030247">
    <property type="term" value="F:polysaccharide binding"/>
    <property type="evidence" value="ECO:0007669"/>
    <property type="project" value="UniProtKB-UniRule"/>
</dbReference>
<keyword evidence="2 9" id="KW-0378">Hydrolase</keyword>
<dbReference type="KEGG" id="cai:Caci_4881"/>
<keyword evidence="6 9" id="KW-0326">Glycosidase</keyword>
<evidence type="ECO:0000256" key="7">
    <source>
        <dbReference type="ARBA" id="ARBA00023326"/>
    </source>
</evidence>
<feature type="region of interest" description="Disordered" evidence="10">
    <location>
        <begin position="378"/>
        <end position="418"/>
    </location>
</feature>
<feature type="active site" evidence="8">
    <location>
        <position position="113"/>
    </location>
</feature>
<keyword evidence="7 9" id="KW-0624">Polysaccharide degradation</keyword>
<evidence type="ECO:0000256" key="4">
    <source>
        <dbReference type="ARBA" id="ARBA00023157"/>
    </source>
</evidence>
<evidence type="ECO:0000256" key="10">
    <source>
        <dbReference type="SAM" id="MobiDB-lite"/>
    </source>
</evidence>
<dbReference type="InterPro" id="IPR001524">
    <property type="entry name" value="Glyco_hydro_6_CS"/>
</dbReference>
<name>C7Q1L2_CATAD</name>
<dbReference type="CAZy" id="CBM2">
    <property type="family name" value="Carbohydrate-Binding Module Family 2"/>
</dbReference>
<keyword evidence="3 9" id="KW-0136">Cellulose degradation</keyword>
<evidence type="ECO:0000256" key="5">
    <source>
        <dbReference type="ARBA" id="ARBA00023277"/>
    </source>
</evidence>
<dbReference type="STRING" id="479433.Caci_4881"/>
<accession>C7Q1L2</accession>
<evidence type="ECO:0000256" key="8">
    <source>
        <dbReference type="PROSITE-ProRule" id="PRU10056"/>
    </source>
</evidence>
<dbReference type="GO" id="GO:0004553">
    <property type="term" value="F:hydrolase activity, hydrolyzing O-glycosyl compounds"/>
    <property type="evidence" value="ECO:0007669"/>
    <property type="project" value="InterPro"/>
</dbReference>
<dbReference type="Gene3D" id="3.20.20.40">
    <property type="entry name" value="1, 4-beta cellobiohydrolase"/>
    <property type="match status" value="1"/>
</dbReference>
<dbReference type="PROSITE" id="PS00655">
    <property type="entry name" value="GLYCOSYL_HYDROL_F6_1"/>
    <property type="match status" value="1"/>
</dbReference>
<dbReference type="SMART" id="SM00637">
    <property type="entry name" value="CBD_II"/>
    <property type="match status" value="1"/>
</dbReference>
<dbReference type="InterPro" id="IPR001919">
    <property type="entry name" value="CBD2"/>
</dbReference>
<dbReference type="Gene3D" id="2.60.40.10">
    <property type="entry name" value="Immunoglobulins"/>
    <property type="match status" value="2"/>
</dbReference>
<sequence precursor="true">MPWWGVQAAQATSVAPAAAAAAHAANPFVGSSPYLNPDYVSEVQSQASADGSSAEAKVGAYQTAIWMDHIGAIAGDSSHLGLKAQLDKAETQAAGTTSPVEVEVVVYDLPGRDCAALASNGEIPATDAGLTQYESQYIDPIVAIEGASGYSNLRIVNFVEPDSLPNAVTNQSKSACAAATPYYEKGIAYALGKLHGIGSQIYNYLDIGHSGWLGWPNNMTGAGPEYAKVVQAATGGYATVDGFVSDTANTTPSDEPFLPNSNLTVGGQPLKSANFYQYNPYFDEHSYDEAMYSEFVSSGFPSSVGMIIDTSRNGWGGTSRPTSLNSSPTDVNSYVSANKVDLRPFRGDWCNVNGAGIGARPQANPYGSGDHVIADVWIKPPGESDGDYPSSSHSHGDPHCDPAGTQTDGNGGTYPTDAIPGYDVPAGQWFAFQFKQLVQNAYPALGGTTGGDTTPPSAPSGLTVASKTSSSVSLTWTASTDNVGVTGYDIYRGTTLAGTSATPSFTDTGLTASTQYSYTVKAFDAAGNLSSASSAVTATTSGGSTGGDTTPPSTPTNVTASGVTSTGATLSWSASTDNVGVAGYHVYRSGTLVGTTTTTSFADTGLTASTQYSYTVVAYDAAGNLSPASAAVSVTTSGGSTGGSGCAATYQIGSDWGSGFTANVTVTNTGTAPTKSWKVTWTWAGNQQVTSMWNAASQQSGHSETATSMAYNGAIAAGGNTTFGFQGTYSGSNANPTLTCSAS</sequence>
<dbReference type="PROSITE" id="PS50853">
    <property type="entry name" value="FN3"/>
    <property type="match status" value="2"/>
</dbReference>
<dbReference type="InterPro" id="IPR036434">
    <property type="entry name" value="Beta_cellobiohydrolase_sf"/>
</dbReference>
<dbReference type="GO" id="GO:0030245">
    <property type="term" value="P:cellulose catabolic process"/>
    <property type="evidence" value="ECO:0007669"/>
    <property type="project" value="UniProtKB-KW"/>
</dbReference>
<reference evidence="13 14" key="1">
    <citation type="journal article" date="2009" name="Stand. Genomic Sci.">
        <title>Complete genome sequence of Catenulispora acidiphila type strain (ID 139908).</title>
        <authorList>
            <person name="Copeland A."/>
            <person name="Lapidus A."/>
            <person name="Glavina Del Rio T."/>
            <person name="Nolan M."/>
            <person name="Lucas S."/>
            <person name="Chen F."/>
            <person name="Tice H."/>
            <person name="Cheng J.F."/>
            <person name="Bruce D."/>
            <person name="Goodwin L."/>
            <person name="Pitluck S."/>
            <person name="Mikhailova N."/>
            <person name="Pati A."/>
            <person name="Ivanova N."/>
            <person name="Mavromatis K."/>
            <person name="Chen A."/>
            <person name="Palaniappan K."/>
            <person name="Chain P."/>
            <person name="Land M."/>
            <person name="Hauser L."/>
            <person name="Chang Y.J."/>
            <person name="Jeffries C.D."/>
            <person name="Chertkov O."/>
            <person name="Brettin T."/>
            <person name="Detter J.C."/>
            <person name="Han C."/>
            <person name="Ali Z."/>
            <person name="Tindall B.J."/>
            <person name="Goker M."/>
            <person name="Bristow J."/>
            <person name="Eisen J.A."/>
            <person name="Markowitz V."/>
            <person name="Hugenholtz P."/>
            <person name="Kyrpides N.C."/>
            <person name="Klenk H.P."/>
        </authorList>
    </citation>
    <scope>NUCLEOTIDE SEQUENCE [LARGE SCALE GENOMIC DNA]</scope>
    <source>
        <strain evidence="14">DSM 44928 / JCM 14897 / NBRC 102108 / NRRL B-24433 / ID139908</strain>
    </source>
</reference>
<dbReference type="Gene3D" id="2.60.40.290">
    <property type="match status" value="1"/>
</dbReference>
<dbReference type="PANTHER" id="PTHR34876:SF4">
    <property type="entry name" value="1,4-BETA-D-GLUCAN CELLOBIOHYDROLASE C-RELATED"/>
    <property type="match status" value="1"/>
</dbReference>
<evidence type="ECO:0000259" key="12">
    <source>
        <dbReference type="PROSITE" id="PS51173"/>
    </source>
</evidence>
<feature type="domain" description="Fibronectin type-III" evidence="11">
    <location>
        <begin position="458"/>
        <end position="543"/>
    </location>
</feature>
<dbReference type="CAZy" id="GH6">
    <property type="family name" value="Glycoside Hydrolase Family 6"/>
</dbReference>
<keyword evidence="4" id="KW-1015">Disulfide bond</keyword>
<feature type="chain" id="PRO_5005125744" description="Glucanase" evidence="9">
    <location>
        <begin position="25"/>
        <end position="743"/>
    </location>
</feature>
<protein>
    <recommendedName>
        <fullName evidence="9">Glucanase</fullName>
        <ecNumber evidence="9">3.2.1.-</ecNumber>
    </recommendedName>
</protein>
<dbReference type="SUPFAM" id="SSF49265">
    <property type="entry name" value="Fibronectin type III"/>
    <property type="match status" value="1"/>
</dbReference>
<dbReference type="InterPro" id="IPR003961">
    <property type="entry name" value="FN3_dom"/>
</dbReference>
<dbReference type="Pfam" id="PF00553">
    <property type="entry name" value="CBM_2"/>
    <property type="match status" value="1"/>
</dbReference>
<keyword evidence="1 9" id="KW-0732">Signal</keyword>
<keyword evidence="14" id="KW-1185">Reference proteome</keyword>
<dbReference type="eggNOG" id="COG5297">
    <property type="taxonomic scope" value="Bacteria"/>
</dbReference>
<evidence type="ECO:0000256" key="2">
    <source>
        <dbReference type="ARBA" id="ARBA00022801"/>
    </source>
</evidence>
<dbReference type="EMBL" id="CP001700">
    <property type="protein sequence ID" value="ACU73741.1"/>
    <property type="molecule type" value="Genomic_DNA"/>
</dbReference>
<dbReference type="InterPro" id="IPR016288">
    <property type="entry name" value="Beta_cellobiohydrolase"/>
</dbReference>
<dbReference type="Proteomes" id="UP000000851">
    <property type="component" value="Chromosome"/>
</dbReference>
<evidence type="ECO:0000313" key="13">
    <source>
        <dbReference type="EMBL" id="ACU73741.1"/>
    </source>
</evidence>
<dbReference type="SMART" id="SM00060">
    <property type="entry name" value="FN3"/>
    <property type="match status" value="2"/>
</dbReference>
<evidence type="ECO:0000313" key="14">
    <source>
        <dbReference type="Proteomes" id="UP000000851"/>
    </source>
</evidence>
<evidence type="ECO:0000259" key="11">
    <source>
        <dbReference type="PROSITE" id="PS50853"/>
    </source>
</evidence>
<dbReference type="EC" id="3.2.1.-" evidence="9"/>
<proteinExistence type="inferred from homology"/>
<dbReference type="InterPro" id="IPR013783">
    <property type="entry name" value="Ig-like_fold"/>
</dbReference>
<feature type="compositionally biased region" description="Low complexity" evidence="10">
    <location>
        <begin position="535"/>
        <end position="551"/>
    </location>
</feature>
<feature type="domain" description="CBM2" evidence="12">
    <location>
        <begin position="639"/>
        <end position="743"/>
    </location>
</feature>
<dbReference type="SUPFAM" id="SSF51989">
    <property type="entry name" value="Glycosyl hydrolases family 6, cellulases"/>
    <property type="match status" value="1"/>
</dbReference>
<evidence type="ECO:0000256" key="1">
    <source>
        <dbReference type="ARBA" id="ARBA00022729"/>
    </source>
</evidence>
<dbReference type="PROSITE" id="PS51173">
    <property type="entry name" value="CBM2"/>
    <property type="match status" value="1"/>
</dbReference>